<dbReference type="EMBL" id="BAAAON010000001">
    <property type="protein sequence ID" value="GAA2174947.1"/>
    <property type="molecule type" value="Genomic_DNA"/>
</dbReference>
<evidence type="ECO:0000313" key="2">
    <source>
        <dbReference type="Proteomes" id="UP001500974"/>
    </source>
</evidence>
<name>A0ABP5MK47_9MICC</name>
<sequence length="59" mass="6577">MPVGCHEVIADWEQLGAPKEYDLREQFVDRVCGSAPFAKTRPVQVVQFVAPQAPAACYR</sequence>
<reference evidence="2" key="1">
    <citation type="journal article" date="2019" name="Int. J. Syst. Evol. Microbiol.">
        <title>The Global Catalogue of Microorganisms (GCM) 10K type strain sequencing project: providing services to taxonomists for standard genome sequencing and annotation.</title>
        <authorList>
            <consortium name="The Broad Institute Genomics Platform"/>
            <consortium name="The Broad Institute Genome Sequencing Center for Infectious Disease"/>
            <person name="Wu L."/>
            <person name="Ma J."/>
        </authorList>
    </citation>
    <scope>NUCLEOTIDE SEQUENCE [LARGE SCALE GENOMIC DNA]</scope>
    <source>
        <strain evidence="2">JCM 14917</strain>
    </source>
</reference>
<accession>A0ABP5MK47</accession>
<evidence type="ECO:0000313" key="1">
    <source>
        <dbReference type="EMBL" id="GAA2174947.1"/>
    </source>
</evidence>
<gene>
    <name evidence="1" type="ORF">GCM10009784_15370</name>
</gene>
<comment type="caution">
    <text evidence="1">The sequence shown here is derived from an EMBL/GenBank/DDBJ whole genome shotgun (WGS) entry which is preliminary data.</text>
</comment>
<keyword evidence="2" id="KW-1185">Reference proteome</keyword>
<organism evidence="1 2">
    <name type="scientific">Arthrobacter parietis</name>
    <dbReference type="NCBI Taxonomy" id="271434"/>
    <lineage>
        <taxon>Bacteria</taxon>
        <taxon>Bacillati</taxon>
        <taxon>Actinomycetota</taxon>
        <taxon>Actinomycetes</taxon>
        <taxon>Micrococcales</taxon>
        <taxon>Micrococcaceae</taxon>
        <taxon>Arthrobacter</taxon>
    </lineage>
</organism>
<protein>
    <submittedName>
        <fullName evidence="1">Uncharacterized protein</fullName>
    </submittedName>
</protein>
<proteinExistence type="predicted"/>
<dbReference type="Proteomes" id="UP001500974">
    <property type="component" value="Unassembled WGS sequence"/>
</dbReference>